<keyword evidence="2" id="KW-0812">Transmembrane</keyword>
<accession>A0A0G4HAU7</accession>
<sequence>MVVGVLPYVAVMFANMNNHVYEYLMIPLNFGVGIGAAIIWTAQGSYVGLCAIHDAADEVAARGEDGGEGDVTPTGRGSAGVVEEENQLVLPHLESAIVSNGDGPEGCKREAQQGDLLQDPPPVSAALRDEDDDEIQRVGTVKEVQPEGYDFLDYMGRFESSATDFGAFASSPMATSPARVTDSAMSGASPRDSSGGGDKVELDRCSEQKDDVGSDVI</sequence>
<evidence type="ECO:0000256" key="1">
    <source>
        <dbReference type="SAM" id="MobiDB-lite"/>
    </source>
</evidence>
<feature type="compositionally biased region" description="Basic and acidic residues" evidence="1">
    <location>
        <begin position="198"/>
        <end position="217"/>
    </location>
</feature>
<feature type="region of interest" description="Disordered" evidence="1">
    <location>
        <begin position="99"/>
        <end position="132"/>
    </location>
</feature>
<keyword evidence="2" id="KW-1133">Transmembrane helix</keyword>
<protein>
    <submittedName>
        <fullName evidence="3">Uncharacterized protein</fullName>
    </submittedName>
</protein>
<dbReference type="PhylomeDB" id="A0A0G4HAU7"/>
<gene>
    <name evidence="3" type="ORF">Cvel_25630</name>
</gene>
<proteinExistence type="predicted"/>
<dbReference type="AlphaFoldDB" id="A0A0G4HAU7"/>
<dbReference type="VEuPathDB" id="CryptoDB:Cvel_25630"/>
<keyword evidence="2" id="KW-0472">Membrane</keyword>
<organism evidence="3">
    <name type="scientific">Chromera velia CCMP2878</name>
    <dbReference type="NCBI Taxonomy" id="1169474"/>
    <lineage>
        <taxon>Eukaryota</taxon>
        <taxon>Sar</taxon>
        <taxon>Alveolata</taxon>
        <taxon>Colpodellida</taxon>
        <taxon>Chromeraceae</taxon>
        <taxon>Chromera</taxon>
    </lineage>
</organism>
<evidence type="ECO:0000313" key="3">
    <source>
        <dbReference type="EMBL" id="CEM40901.1"/>
    </source>
</evidence>
<feature type="region of interest" description="Disordered" evidence="1">
    <location>
        <begin position="167"/>
        <end position="217"/>
    </location>
</feature>
<reference evidence="3" key="1">
    <citation type="submission" date="2014-11" db="EMBL/GenBank/DDBJ databases">
        <authorList>
            <person name="Otto D Thomas"/>
            <person name="Naeem Raeece"/>
        </authorList>
    </citation>
    <scope>NUCLEOTIDE SEQUENCE</scope>
</reference>
<name>A0A0G4HAU7_9ALVE</name>
<feature type="transmembrane region" description="Helical" evidence="2">
    <location>
        <begin position="20"/>
        <end position="40"/>
    </location>
</feature>
<evidence type="ECO:0000256" key="2">
    <source>
        <dbReference type="SAM" id="Phobius"/>
    </source>
</evidence>
<dbReference type="EMBL" id="CDMZ01002128">
    <property type="protein sequence ID" value="CEM40901.1"/>
    <property type="molecule type" value="Genomic_DNA"/>
</dbReference>